<dbReference type="AlphaFoldDB" id="A0AAW1PJ05"/>
<dbReference type="Pfam" id="PF24573">
    <property type="entry name" value="HEAT_DAAF5"/>
    <property type="match status" value="1"/>
</dbReference>
<keyword evidence="1" id="KW-0677">Repeat</keyword>
<dbReference type="Pfam" id="PF25757">
    <property type="entry name" value="TPR_DNAAF5"/>
    <property type="match status" value="1"/>
</dbReference>
<comment type="caution">
    <text evidence="4">The sequence shown here is derived from an EMBL/GenBank/DDBJ whole genome shotgun (WGS) entry which is preliminary data.</text>
</comment>
<dbReference type="InterPro" id="IPR052623">
    <property type="entry name" value="DAAF5"/>
</dbReference>
<dbReference type="InterPro" id="IPR057978">
    <property type="entry name" value="TPR_DAAF5"/>
</dbReference>
<organism evidence="4 5">
    <name type="scientific">[Myrmecia] bisecta</name>
    <dbReference type="NCBI Taxonomy" id="41462"/>
    <lineage>
        <taxon>Eukaryota</taxon>
        <taxon>Viridiplantae</taxon>
        <taxon>Chlorophyta</taxon>
        <taxon>core chlorophytes</taxon>
        <taxon>Trebouxiophyceae</taxon>
        <taxon>Trebouxiales</taxon>
        <taxon>Trebouxiaceae</taxon>
        <taxon>Myrmecia</taxon>
    </lineage>
</organism>
<dbReference type="InterPro" id="IPR011989">
    <property type="entry name" value="ARM-like"/>
</dbReference>
<dbReference type="InterPro" id="IPR056497">
    <property type="entry name" value="HEAT_DAAF5"/>
</dbReference>
<dbReference type="InterPro" id="IPR000357">
    <property type="entry name" value="HEAT"/>
</dbReference>
<name>A0AAW1PJ05_9CHLO</name>
<evidence type="ECO:0000259" key="2">
    <source>
        <dbReference type="Pfam" id="PF24573"/>
    </source>
</evidence>
<feature type="domain" description="Dynein axonemal assembly factor 5 HEAT-repeat" evidence="2">
    <location>
        <begin position="320"/>
        <end position="513"/>
    </location>
</feature>
<dbReference type="SUPFAM" id="SSF48371">
    <property type="entry name" value="ARM repeat"/>
    <property type="match status" value="1"/>
</dbReference>
<evidence type="ECO:0000259" key="3">
    <source>
        <dbReference type="Pfam" id="PF25757"/>
    </source>
</evidence>
<dbReference type="Proteomes" id="UP001489004">
    <property type="component" value="Unassembled WGS sequence"/>
</dbReference>
<gene>
    <name evidence="4" type="ORF">WJX72_004932</name>
</gene>
<feature type="domain" description="Dynein axonemal assembly factor 5 TPR repeats" evidence="3">
    <location>
        <begin position="120"/>
        <end position="278"/>
    </location>
</feature>
<evidence type="ECO:0000256" key="1">
    <source>
        <dbReference type="ARBA" id="ARBA00022737"/>
    </source>
</evidence>
<dbReference type="PANTHER" id="PTHR16216">
    <property type="entry name" value="DYNEIN ASSEMBLY FACTOR 5, AXONEMAL"/>
    <property type="match status" value="1"/>
</dbReference>
<reference evidence="4 5" key="1">
    <citation type="journal article" date="2024" name="Nat. Commun.">
        <title>Phylogenomics reveals the evolutionary origins of lichenization in chlorophyte algae.</title>
        <authorList>
            <person name="Puginier C."/>
            <person name="Libourel C."/>
            <person name="Otte J."/>
            <person name="Skaloud P."/>
            <person name="Haon M."/>
            <person name="Grisel S."/>
            <person name="Petersen M."/>
            <person name="Berrin J.G."/>
            <person name="Delaux P.M."/>
            <person name="Dal Grande F."/>
            <person name="Keller J."/>
        </authorList>
    </citation>
    <scope>NUCLEOTIDE SEQUENCE [LARGE SCALE GENOMIC DNA]</scope>
    <source>
        <strain evidence="4 5">SAG 2043</strain>
    </source>
</reference>
<dbReference type="EMBL" id="JALJOR010000011">
    <property type="protein sequence ID" value="KAK9808847.1"/>
    <property type="molecule type" value="Genomic_DNA"/>
</dbReference>
<proteinExistence type="predicted"/>
<sequence length="832" mass="88114">MMLDAPKLVVVSITATRHACVAEAASERARYLATLQRNINGLSDADRVVRRQAAESLHRKLLVGGPDMPAASAEQIQEIVGGPLLTPLLRLLSDPAERCREIAVSLFSAAVSRSPDVAQIAALLCCALEDPYHEIKKLASTGVQQVAASGLGPALQPHLPALIAALLANFGHPHSRVRLASMQALDALVLQGVPTQLMSEMIAPSIRTLADDKTAAVREACFRACAGWLAVGGRVKPGGGALYSECAADLLPSLLLGLTDASKPLVQACVGLVQHVGSVASQGEQPEDETSLSAAAQATPYAADGESVMPASQQFTIPFQRRPSCGCRALVAGLLPRLLPPALRDLREWTPGLRLGAARLLRMLVLLGEQTITTHLPQLMPALMSAVGDAEVEVAAQAVRGGHLLGALLPPPHWLALALEPLQAPRAASGHYANGLLLLASLLYAAGCVQHAMTAEATIMVAEALAQPELRACSHPAVQQQMVAVISNLIRLAGAASAGAAQQLWHVLLQLQAGEQVAQQAAAAAEHLATACGLATSQDLAHAYADQILAAMAEGSTEWKASSPDCTALRALLRACAAPTLQHLWLQVVAVLAPCLQSSDRDPALQLQLLRLVDELEEDESKAAALQGQPAVTLLTQLLVPTLVWRAGKSAAAVRFAAITAVATLLRRRLVSGEQLQLLANREGQLLAVILQSMEEEYYADTRLMACHAMLHLVTLLGAEMTDEQRRAIYPELLKRLDDSSNTVRIAVCEALAAFVFTLRSGYDDANTGYLLNGLLIHMDDVDPELQEAVCQVAAAMAQVKPELVAACVCQARPRHRTPAYCDRVLAACQTT</sequence>
<dbReference type="Pfam" id="PF02985">
    <property type="entry name" value="HEAT"/>
    <property type="match status" value="1"/>
</dbReference>
<evidence type="ECO:0000313" key="5">
    <source>
        <dbReference type="Proteomes" id="UP001489004"/>
    </source>
</evidence>
<accession>A0AAW1PJ05</accession>
<dbReference type="PANTHER" id="PTHR16216:SF2">
    <property type="entry name" value="DYNEIN AXONEMAL ASSEMBLY FACTOR 5"/>
    <property type="match status" value="1"/>
</dbReference>
<dbReference type="Gene3D" id="1.25.10.10">
    <property type="entry name" value="Leucine-rich Repeat Variant"/>
    <property type="match status" value="3"/>
</dbReference>
<evidence type="ECO:0000313" key="4">
    <source>
        <dbReference type="EMBL" id="KAK9808847.1"/>
    </source>
</evidence>
<protein>
    <submittedName>
        <fullName evidence="4">Uncharacterized protein</fullName>
    </submittedName>
</protein>
<keyword evidence="5" id="KW-1185">Reference proteome</keyword>
<dbReference type="InterPro" id="IPR016024">
    <property type="entry name" value="ARM-type_fold"/>
</dbReference>